<dbReference type="InterPro" id="IPR015422">
    <property type="entry name" value="PyrdxlP-dep_Trfase_small"/>
</dbReference>
<protein>
    <submittedName>
        <fullName evidence="8">Acetylornithine and succinylornithine aminotransferase</fullName>
    </submittedName>
</protein>
<evidence type="ECO:0000256" key="7">
    <source>
        <dbReference type="SAM" id="MobiDB-lite"/>
    </source>
</evidence>
<feature type="compositionally biased region" description="Low complexity" evidence="7">
    <location>
        <begin position="295"/>
        <end position="309"/>
    </location>
</feature>
<name>M5TUN1_9BACT</name>
<dbReference type="AlphaFoldDB" id="M5TUN1"/>
<comment type="cofactor">
    <cofactor evidence="1">
        <name>pyridoxal 5'-phosphate</name>
        <dbReference type="ChEBI" id="CHEBI:597326"/>
    </cofactor>
</comment>
<dbReference type="PANTHER" id="PTHR43552:SF1">
    <property type="entry name" value="DIAMINOBUTYRATE--2-OXOGLUTARATE AMINOTRANSFERASE"/>
    <property type="match status" value="1"/>
</dbReference>
<dbReference type="PANTHER" id="PTHR43552">
    <property type="entry name" value="DIAMINOBUTYRATE--2-OXOGLUTARATE AMINOTRANSFERASE"/>
    <property type="match status" value="1"/>
</dbReference>
<dbReference type="InterPro" id="IPR015424">
    <property type="entry name" value="PyrdxlP-dep_Trfase"/>
</dbReference>
<keyword evidence="9" id="KW-1185">Reference proteome</keyword>
<accession>M5TUN1</accession>
<comment type="caution">
    <text evidence="8">The sequence shown here is derived from an EMBL/GenBank/DDBJ whole genome shotgun (WGS) entry which is preliminary data.</text>
</comment>
<feature type="compositionally biased region" description="Acidic residues" evidence="7">
    <location>
        <begin position="310"/>
        <end position="428"/>
    </location>
</feature>
<dbReference type="Pfam" id="PF00202">
    <property type="entry name" value="Aminotran_3"/>
    <property type="match status" value="1"/>
</dbReference>
<dbReference type="Gene3D" id="3.40.640.10">
    <property type="entry name" value="Type I PLP-dependent aspartate aminotransferase-like (Major domain)"/>
    <property type="match status" value="1"/>
</dbReference>
<dbReference type="EMBL" id="ANOH01000407">
    <property type="protein sequence ID" value="EMI52744.1"/>
    <property type="molecule type" value="Genomic_DNA"/>
</dbReference>
<dbReference type="InterPro" id="IPR015421">
    <property type="entry name" value="PyrdxlP-dep_Trfase_major"/>
</dbReference>
<dbReference type="Gene3D" id="3.90.1150.10">
    <property type="entry name" value="Aspartate Aminotransferase, domain 1"/>
    <property type="match status" value="1"/>
</dbReference>
<dbReference type="InterPro" id="IPR004637">
    <property type="entry name" value="Dat"/>
</dbReference>
<dbReference type="PATRIC" id="fig|1263870.3.peg.6186"/>
<evidence type="ECO:0000256" key="2">
    <source>
        <dbReference type="ARBA" id="ARBA00008954"/>
    </source>
</evidence>
<evidence type="ECO:0000313" key="9">
    <source>
        <dbReference type="Proteomes" id="UP000011885"/>
    </source>
</evidence>
<dbReference type="GO" id="GO:0030170">
    <property type="term" value="F:pyridoxal phosphate binding"/>
    <property type="evidence" value="ECO:0007669"/>
    <property type="project" value="InterPro"/>
</dbReference>
<comment type="similarity">
    <text evidence="2 6">Belongs to the class-III pyridoxal-phosphate-dependent aminotransferase family.</text>
</comment>
<evidence type="ECO:0000256" key="5">
    <source>
        <dbReference type="ARBA" id="ARBA00022898"/>
    </source>
</evidence>
<keyword evidence="4 8" id="KW-0808">Transferase</keyword>
<dbReference type="Proteomes" id="UP000011885">
    <property type="component" value="Unassembled WGS sequence"/>
</dbReference>
<sequence length="457" mass="50538">MVGRMASGRADLRETASPLVPGFVHSPLDGLAQRIDGSIAMVLLSPVDLFDQVRAVSAEQFAEIRAACDQHGVALVIDHQSIPPMGGGYFWVHDSITSVNADAVIMAAGLTGGFGGGVLALNAELSEQLMAPTFEHSDMPIHIPTAVLVDATLRQWSEQSWQSRELDSFATSLAERLAKRESVRDLHVMGRCFGIELDLPAAQWHEYADRFGLRVATAGEFAVRMQLPLIIDDEAETELLDRMDRVFDEIEEHERKSAEPTSNADLETDQDTSETPDADDTDSEEPNEQPPVSPNDAADFDNAANFDNAGDFDDAGDDAPDDETDDEFEEEDEADEESFDEDDSDADEVEESDVDDSEVKDDDFEEENELDEDGDEDALEQEFEDKSDDEESDFDELDDDESGDDSDDEETDDDNFDEDVDANDDDDDEVKRSQFDGEIAERETEDSDSKTDPENQS</sequence>
<dbReference type="InterPro" id="IPR005814">
    <property type="entry name" value="Aminotrans_3"/>
</dbReference>
<evidence type="ECO:0000256" key="1">
    <source>
        <dbReference type="ARBA" id="ARBA00001933"/>
    </source>
</evidence>
<organism evidence="8 9">
    <name type="scientific">Rhodopirellula sallentina SM41</name>
    <dbReference type="NCBI Taxonomy" id="1263870"/>
    <lineage>
        <taxon>Bacteria</taxon>
        <taxon>Pseudomonadati</taxon>
        <taxon>Planctomycetota</taxon>
        <taxon>Planctomycetia</taxon>
        <taxon>Pirellulales</taxon>
        <taxon>Pirellulaceae</taxon>
        <taxon>Rhodopirellula</taxon>
    </lineage>
</organism>
<proteinExistence type="inferred from homology"/>
<feature type="region of interest" description="Disordered" evidence="7">
    <location>
        <begin position="252"/>
        <end position="457"/>
    </location>
</feature>
<dbReference type="GO" id="GO:0008483">
    <property type="term" value="F:transaminase activity"/>
    <property type="evidence" value="ECO:0007669"/>
    <property type="project" value="UniProtKB-KW"/>
</dbReference>
<gene>
    <name evidence="8" type="ORF">RSSM_05835</name>
</gene>
<feature type="compositionally biased region" description="Acidic residues" evidence="7">
    <location>
        <begin position="266"/>
        <end position="287"/>
    </location>
</feature>
<evidence type="ECO:0000256" key="6">
    <source>
        <dbReference type="RuleBase" id="RU003560"/>
    </source>
</evidence>
<feature type="compositionally biased region" description="Basic and acidic residues" evidence="7">
    <location>
        <begin position="429"/>
        <end position="457"/>
    </location>
</feature>
<evidence type="ECO:0000256" key="3">
    <source>
        <dbReference type="ARBA" id="ARBA00022576"/>
    </source>
</evidence>
<keyword evidence="3 8" id="KW-0032">Aminotransferase</keyword>
<dbReference type="SUPFAM" id="SSF53383">
    <property type="entry name" value="PLP-dependent transferases"/>
    <property type="match status" value="1"/>
</dbReference>
<evidence type="ECO:0000313" key="8">
    <source>
        <dbReference type="EMBL" id="EMI52744.1"/>
    </source>
</evidence>
<evidence type="ECO:0000256" key="4">
    <source>
        <dbReference type="ARBA" id="ARBA00022679"/>
    </source>
</evidence>
<keyword evidence="5 6" id="KW-0663">Pyridoxal phosphate</keyword>
<reference evidence="8 9" key="1">
    <citation type="journal article" date="2013" name="Mar. Genomics">
        <title>Expression of sulfatases in Rhodopirellula baltica and the diversity of sulfatases in the genus Rhodopirellula.</title>
        <authorList>
            <person name="Wegner C.E."/>
            <person name="Richter-Heitmann T."/>
            <person name="Klindworth A."/>
            <person name="Klockow C."/>
            <person name="Richter M."/>
            <person name="Achstetter T."/>
            <person name="Glockner F.O."/>
            <person name="Harder J."/>
        </authorList>
    </citation>
    <scope>NUCLEOTIDE SEQUENCE [LARGE SCALE GENOMIC DNA]</scope>
    <source>
        <strain evidence="8 9">SM41</strain>
    </source>
</reference>